<evidence type="ECO:0000256" key="2">
    <source>
        <dbReference type="ARBA" id="ARBA00022112"/>
    </source>
</evidence>
<dbReference type="OrthoDB" id="9792792at2"/>
<dbReference type="Proteomes" id="UP000198312">
    <property type="component" value="Chromosome"/>
</dbReference>
<dbReference type="GO" id="GO:0046872">
    <property type="term" value="F:metal ion binding"/>
    <property type="evidence" value="ECO:0007669"/>
    <property type="project" value="UniProtKB-UniRule"/>
</dbReference>
<evidence type="ECO:0000256" key="5">
    <source>
        <dbReference type="PIRSR" id="PIRSR602678-1"/>
    </source>
</evidence>
<dbReference type="RefSeq" id="WP_089062429.1">
    <property type="nucleotide sequence ID" value="NZ_CP022315.1"/>
</dbReference>
<keyword evidence="3 4" id="KW-0479">Metal-binding</keyword>
<dbReference type="SUPFAM" id="SSF102705">
    <property type="entry name" value="NIF3 (NGG1p interacting factor 3)-like"/>
    <property type="match status" value="1"/>
</dbReference>
<feature type="binding site" evidence="5">
    <location>
        <position position="107"/>
    </location>
    <ligand>
        <name>a divalent metal cation</name>
        <dbReference type="ChEBI" id="CHEBI:60240"/>
        <label>1</label>
    </ligand>
</feature>
<accession>A0A220U502</accession>
<dbReference type="InterPro" id="IPR036069">
    <property type="entry name" value="DUF34/NIF3_sf"/>
</dbReference>
<feature type="binding site" evidence="5">
    <location>
        <position position="336"/>
    </location>
    <ligand>
        <name>a divalent metal cation</name>
        <dbReference type="ChEBI" id="CHEBI:60240"/>
        <label>1</label>
    </ligand>
</feature>
<dbReference type="PANTHER" id="PTHR13799:SF14">
    <property type="entry name" value="GTP CYCLOHYDROLASE 1 TYPE 2 HOMOLOG"/>
    <property type="match status" value="1"/>
</dbReference>
<evidence type="ECO:0000256" key="1">
    <source>
        <dbReference type="ARBA" id="ARBA00006964"/>
    </source>
</evidence>
<dbReference type="AlphaFoldDB" id="A0A220U502"/>
<sequence length="370" mass="41457">MKEIITNRDVFHEMEKWTPRDLAYDWDNVGLQLGSFTREVKKVMITLDVLDTVVDEAIENEVDLIIAHHPLLFKSVKQINTDEVKGKIIEKLIKHDITVYAAHTNLDIANGGVNDMLCDAIGMKQTDLLMEAKSERLYKLAVYVPSTHVDIVREALGDSGAGYIGNYSHCTFQTAGTGAFKPLEGTDPFIGKKGDVAKVDEAKLETIVTEQGLSDVLQQMKNAHPYEEAAYDIFPLRNEGEKLGIGRIGELDEEMTLQMLSEHIKQALEVPRVRVTGDLQQKVKRVAVLGGSGADYIDEVKEKGADVYLTGDMSFHHAQDAWQMGLSIIDPGHHVEKVMKQSTKRYLENIFTKKLEVIVSKTNTEPFQFI</sequence>
<feature type="binding site" evidence="5">
    <location>
        <position position="68"/>
    </location>
    <ligand>
        <name>a divalent metal cation</name>
        <dbReference type="ChEBI" id="CHEBI:60240"/>
        <label>1</label>
    </ligand>
</feature>
<dbReference type="InterPro" id="IPR002678">
    <property type="entry name" value="DUF34/NIF3"/>
</dbReference>
<dbReference type="EMBL" id="CP022315">
    <property type="protein sequence ID" value="ASK63170.1"/>
    <property type="molecule type" value="Genomic_DNA"/>
</dbReference>
<dbReference type="InterPro" id="IPR015867">
    <property type="entry name" value="N-reg_PII/ATP_PRibTrfase_C"/>
</dbReference>
<comment type="similarity">
    <text evidence="1 4">Belongs to the GTP cyclohydrolase I type 2/NIF3 family.</text>
</comment>
<dbReference type="GO" id="GO:0005737">
    <property type="term" value="C:cytoplasm"/>
    <property type="evidence" value="ECO:0007669"/>
    <property type="project" value="TreeGrafter"/>
</dbReference>
<feature type="binding site" evidence="5">
    <location>
        <position position="333"/>
    </location>
    <ligand>
        <name>a divalent metal cation</name>
        <dbReference type="ChEBI" id="CHEBI:60240"/>
        <label>1</label>
    </ligand>
</feature>
<evidence type="ECO:0000256" key="4">
    <source>
        <dbReference type="PIRNR" id="PIRNR037489"/>
    </source>
</evidence>
<dbReference type="Gene3D" id="3.40.1390.30">
    <property type="entry name" value="NIF3 (NGG1p interacting factor 3)-like"/>
    <property type="match status" value="1"/>
</dbReference>
<dbReference type="FunFam" id="3.30.70.120:FF:000006">
    <property type="entry name" value="GTP cyclohydrolase 1 type 2 homolog"/>
    <property type="match status" value="1"/>
</dbReference>
<dbReference type="Pfam" id="PF01784">
    <property type="entry name" value="DUF34_NIF3"/>
    <property type="match status" value="1"/>
</dbReference>
<evidence type="ECO:0000313" key="6">
    <source>
        <dbReference type="EMBL" id="ASK63170.1"/>
    </source>
</evidence>
<dbReference type="KEGG" id="vil:CFK37_13930"/>
<dbReference type="PIRSF" id="PIRSF037489">
    <property type="entry name" value="UCP037489_NIF3_YqfO"/>
    <property type="match status" value="1"/>
</dbReference>
<protein>
    <recommendedName>
        <fullName evidence="2 4">GTP cyclohydrolase 1 type 2 homolog</fullName>
    </recommendedName>
</protein>
<keyword evidence="7" id="KW-1185">Reference proteome</keyword>
<dbReference type="InterPro" id="IPR017221">
    <property type="entry name" value="DUF34/NIF3_bac"/>
</dbReference>
<gene>
    <name evidence="6" type="ORF">CFK37_13930</name>
</gene>
<organism evidence="6 7">
    <name type="scientific">Virgibacillus phasianinus</name>
    <dbReference type="NCBI Taxonomy" id="2017483"/>
    <lineage>
        <taxon>Bacteria</taxon>
        <taxon>Bacillati</taxon>
        <taxon>Bacillota</taxon>
        <taxon>Bacilli</taxon>
        <taxon>Bacillales</taxon>
        <taxon>Bacillaceae</taxon>
        <taxon>Virgibacillus</taxon>
    </lineage>
</organism>
<evidence type="ECO:0000313" key="7">
    <source>
        <dbReference type="Proteomes" id="UP000198312"/>
    </source>
</evidence>
<proteinExistence type="inferred from homology"/>
<feature type="binding site" evidence="5">
    <location>
        <position position="69"/>
    </location>
    <ligand>
        <name>a divalent metal cation</name>
        <dbReference type="ChEBI" id="CHEBI:60240"/>
        <label>1</label>
    </ligand>
</feature>
<dbReference type="PANTHER" id="PTHR13799">
    <property type="entry name" value="NGG1 INTERACTING FACTOR 3"/>
    <property type="match status" value="1"/>
</dbReference>
<evidence type="ECO:0000256" key="3">
    <source>
        <dbReference type="ARBA" id="ARBA00022723"/>
    </source>
</evidence>
<dbReference type="FunFam" id="3.40.1390.30:FF:000001">
    <property type="entry name" value="GTP cyclohydrolase 1 type 2"/>
    <property type="match status" value="1"/>
</dbReference>
<name>A0A220U502_9BACI</name>
<dbReference type="Gene3D" id="3.30.70.120">
    <property type="match status" value="1"/>
</dbReference>
<dbReference type="NCBIfam" id="TIGR00486">
    <property type="entry name" value="YbgI_SA1388"/>
    <property type="match status" value="1"/>
</dbReference>
<reference evidence="6 7" key="1">
    <citation type="submission" date="2017-07" db="EMBL/GenBank/DDBJ databases">
        <title>Virgibacillus sp. LM2416.</title>
        <authorList>
            <person name="Tak E.J."/>
            <person name="Bae J.-W."/>
        </authorList>
    </citation>
    <scope>NUCLEOTIDE SEQUENCE [LARGE SCALE GENOMIC DNA]</scope>
    <source>
        <strain evidence="6 7">LM2416</strain>
    </source>
</reference>